<evidence type="ECO:0000313" key="5">
    <source>
        <dbReference type="Proteomes" id="UP000261905"/>
    </source>
</evidence>
<sequence>MHVMDYSTRSNNESLPFIIAARTYGKPLLSPRTSTYIISYTHRGDGFMKKFFTKKVLVMTTALSLALSAGSIAYSATTLKKITAYQNYAIGIEVGGKKVDLSMDGKKLYPITFEGRTYVPARIVADSLGANVQWDEKRQTVVLTPEGQTPPKIDTGSSTTTSPSGSASASSNKGSLKDPIKFNTAFTYKELINYKPEEYDTSSADYTVTVTKSVPITKEQIVDYGFKRPEDNPDLEYRMVTLNLKVKNATMKSSGKDSGYRYLTTYRPYIMGAETAKGDYVIGATDYGFDGSMSEAAYEALPDFPKVTPSTKGSSYEVNGNVILPVIKGQENYLVITKSDSTIEYSDRKIYFKLQ</sequence>
<dbReference type="AlphaFoldDB" id="A0A371P6Z0"/>
<accession>A0A371P6Z0</accession>
<evidence type="ECO:0000256" key="1">
    <source>
        <dbReference type="SAM" id="MobiDB-lite"/>
    </source>
</evidence>
<keyword evidence="2" id="KW-0812">Transmembrane</keyword>
<feature type="region of interest" description="Disordered" evidence="1">
    <location>
        <begin position="139"/>
        <end position="175"/>
    </location>
</feature>
<dbReference type="OrthoDB" id="337615at2"/>
<dbReference type="InterPro" id="IPR012854">
    <property type="entry name" value="Cu_amine_oxidase-like_N"/>
</dbReference>
<gene>
    <name evidence="4" type="ORF">DX130_18490</name>
</gene>
<organism evidence="4 5">
    <name type="scientific">Paenibacillus paeoniae</name>
    <dbReference type="NCBI Taxonomy" id="2292705"/>
    <lineage>
        <taxon>Bacteria</taxon>
        <taxon>Bacillati</taxon>
        <taxon>Bacillota</taxon>
        <taxon>Bacilli</taxon>
        <taxon>Bacillales</taxon>
        <taxon>Paenibacillaceae</taxon>
        <taxon>Paenibacillus</taxon>
    </lineage>
</organism>
<dbReference type="Pfam" id="PF07833">
    <property type="entry name" value="Cu_amine_oxidN1"/>
    <property type="match status" value="1"/>
</dbReference>
<dbReference type="Gene3D" id="3.30.457.10">
    <property type="entry name" value="Copper amine oxidase-like, N-terminal domain"/>
    <property type="match status" value="1"/>
</dbReference>
<reference evidence="4 5" key="1">
    <citation type="submission" date="2018-08" db="EMBL/GenBank/DDBJ databases">
        <title>Paenibacillus sp. M4BSY-1, whole genome shotgun sequence.</title>
        <authorList>
            <person name="Tuo L."/>
        </authorList>
    </citation>
    <scope>NUCLEOTIDE SEQUENCE [LARGE SCALE GENOMIC DNA]</scope>
    <source>
        <strain evidence="4 5">M4BSY-1</strain>
    </source>
</reference>
<feature type="domain" description="Copper amine oxidase-like N-terminal" evidence="3">
    <location>
        <begin position="109"/>
        <end position="160"/>
    </location>
</feature>
<protein>
    <submittedName>
        <fullName evidence="4">Copper amine oxidase N-terminal domain-containing protein</fullName>
    </submittedName>
</protein>
<dbReference type="EMBL" id="QUBQ01000004">
    <property type="protein sequence ID" value="REK71714.1"/>
    <property type="molecule type" value="Genomic_DNA"/>
</dbReference>
<dbReference type="InterPro" id="IPR036582">
    <property type="entry name" value="Mao_N_sf"/>
</dbReference>
<dbReference type="Proteomes" id="UP000261905">
    <property type="component" value="Unassembled WGS sequence"/>
</dbReference>
<comment type="caution">
    <text evidence="4">The sequence shown here is derived from an EMBL/GenBank/DDBJ whole genome shotgun (WGS) entry which is preliminary data.</text>
</comment>
<keyword evidence="2" id="KW-1133">Transmembrane helix</keyword>
<evidence type="ECO:0000313" key="4">
    <source>
        <dbReference type="EMBL" id="REK71714.1"/>
    </source>
</evidence>
<evidence type="ECO:0000259" key="3">
    <source>
        <dbReference type="Pfam" id="PF07833"/>
    </source>
</evidence>
<feature type="transmembrane region" description="Helical" evidence="2">
    <location>
        <begin position="56"/>
        <end position="76"/>
    </location>
</feature>
<keyword evidence="5" id="KW-1185">Reference proteome</keyword>
<proteinExistence type="predicted"/>
<feature type="compositionally biased region" description="Low complexity" evidence="1">
    <location>
        <begin position="155"/>
        <end position="171"/>
    </location>
</feature>
<keyword evidence="2" id="KW-0472">Membrane</keyword>
<dbReference type="SUPFAM" id="SSF55383">
    <property type="entry name" value="Copper amine oxidase, domain N"/>
    <property type="match status" value="1"/>
</dbReference>
<name>A0A371P6Z0_9BACL</name>
<evidence type="ECO:0000256" key="2">
    <source>
        <dbReference type="SAM" id="Phobius"/>
    </source>
</evidence>